<proteinExistence type="predicted"/>
<comment type="caution">
    <text evidence="1">The sequence shown here is derived from an EMBL/GenBank/DDBJ whole genome shotgun (WGS) entry which is preliminary data.</text>
</comment>
<accession>A0A3M2MEU2</accession>
<reference evidence="1 2" key="1">
    <citation type="submission" date="2018-10" db="EMBL/GenBank/DDBJ databases">
        <title>Isolation from soil.</title>
        <authorList>
            <person name="Hu J."/>
        </authorList>
    </citation>
    <scope>NUCLEOTIDE SEQUENCE [LARGE SCALE GENOMIC DNA]</scope>
    <source>
        <strain evidence="1 2">NEAU-Ht49</strain>
    </source>
</reference>
<dbReference type="EMBL" id="RFFG01000012">
    <property type="protein sequence ID" value="RMI45768.1"/>
    <property type="molecule type" value="Genomic_DNA"/>
</dbReference>
<dbReference type="Proteomes" id="UP000282674">
    <property type="component" value="Unassembled WGS sequence"/>
</dbReference>
<dbReference type="OrthoDB" id="3482495at2"/>
<evidence type="ECO:0008006" key="3">
    <source>
        <dbReference type="Google" id="ProtNLM"/>
    </source>
</evidence>
<dbReference type="RefSeq" id="WP_122193919.1">
    <property type="nucleotide sequence ID" value="NZ_JBHSKC010000001.1"/>
</dbReference>
<protein>
    <recommendedName>
        <fullName evidence="3">FXSXX-COOH protein</fullName>
    </recommendedName>
</protein>
<keyword evidence="2" id="KW-1185">Reference proteome</keyword>
<organism evidence="1 2">
    <name type="scientific">Actinomadura harenae</name>
    <dbReference type="NCBI Taxonomy" id="2483351"/>
    <lineage>
        <taxon>Bacteria</taxon>
        <taxon>Bacillati</taxon>
        <taxon>Actinomycetota</taxon>
        <taxon>Actinomycetes</taxon>
        <taxon>Streptosporangiales</taxon>
        <taxon>Thermomonosporaceae</taxon>
        <taxon>Actinomadura</taxon>
    </lineage>
</organism>
<evidence type="ECO:0000313" key="2">
    <source>
        <dbReference type="Proteomes" id="UP000282674"/>
    </source>
</evidence>
<evidence type="ECO:0000313" key="1">
    <source>
        <dbReference type="EMBL" id="RMI45768.1"/>
    </source>
</evidence>
<gene>
    <name evidence="1" type="ORF">EBO15_09295</name>
</gene>
<dbReference type="AlphaFoldDB" id="A0A3M2MEU2"/>
<name>A0A3M2MEU2_9ACTN</name>
<sequence>MRDEVDFRSDLPDLSGASLEELSRVGGTVLASEIEAVFAPERRPTTVCAGFSSYIGDAELG</sequence>